<dbReference type="Proteomes" id="UP001222027">
    <property type="component" value="Unassembled WGS sequence"/>
</dbReference>
<dbReference type="EMBL" id="JAQQAF010000004">
    <property type="protein sequence ID" value="KAJ8490928.1"/>
    <property type="molecule type" value="Genomic_DNA"/>
</dbReference>
<protein>
    <recommendedName>
        <fullName evidence="5">SPARK domain-containing protein</fullName>
    </recommendedName>
</protein>
<name>A0AAV8PHN4_ENSVE</name>
<proteinExistence type="predicted"/>
<keyword evidence="4" id="KW-1185">Reference proteome</keyword>
<dbReference type="PANTHER" id="PTHR33831">
    <property type="entry name" value="GPI-ANCHORED PROTEIN"/>
    <property type="match status" value="1"/>
</dbReference>
<dbReference type="InterPro" id="IPR040336">
    <property type="entry name" value="At1g61900-like"/>
</dbReference>
<evidence type="ECO:0008006" key="5">
    <source>
        <dbReference type="Google" id="ProtNLM"/>
    </source>
</evidence>
<dbReference type="GO" id="GO:0005886">
    <property type="term" value="C:plasma membrane"/>
    <property type="evidence" value="ECO:0007669"/>
    <property type="project" value="TreeGrafter"/>
</dbReference>
<evidence type="ECO:0000313" key="3">
    <source>
        <dbReference type="EMBL" id="KAJ8490928.1"/>
    </source>
</evidence>
<comment type="caution">
    <text evidence="3">The sequence shown here is derived from an EMBL/GenBank/DDBJ whole genome shotgun (WGS) entry which is preliminary data.</text>
</comment>
<reference evidence="3 4" key="1">
    <citation type="submission" date="2022-12" db="EMBL/GenBank/DDBJ databases">
        <title>Chromosome-scale assembly of the Ensete ventricosum genome.</title>
        <authorList>
            <person name="Dussert Y."/>
            <person name="Stocks J."/>
            <person name="Wendawek A."/>
            <person name="Woldeyes F."/>
            <person name="Nichols R.A."/>
            <person name="Borrell J.S."/>
        </authorList>
    </citation>
    <scope>NUCLEOTIDE SEQUENCE [LARGE SCALE GENOMIC DNA]</scope>
    <source>
        <strain evidence="4">cv. Maze</strain>
        <tissue evidence="3">Seeds</tissue>
    </source>
</reference>
<dbReference type="InterPro" id="IPR059003">
    <property type="entry name" value="At1g61900_C"/>
</dbReference>
<dbReference type="PANTHER" id="PTHR33831:SF4">
    <property type="entry name" value="GPI-ANCHORED PROTEIN"/>
    <property type="match status" value="1"/>
</dbReference>
<dbReference type="InterPro" id="IPR043891">
    <property type="entry name" value="SPARK"/>
</dbReference>
<gene>
    <name evidence="3" type="ORF">OPV22_012649</name>
</gene>
<organism evidence="3 4">
    <name type="scientific">Ensete ventricosum</name>
    <name type="common">Abyssinian banana</name>
    <name type="synonym">Musa ensete</name>
    <dbReference type="NCBI Taxonomy" id="4639"/>
    <lineage>
        <taxon>Eukaryota</taxon>
        <taxon>Viridiplantae</taxon>
        <taxon>Streptophyta</taxon>
        <taxon>Embryophyta</taxon>
        <taxon>Tracheophyta</taxon>
        <taxon>Spermatophyta</taxon>
        <taxon>Magnoliopsida</taxon>
        <taxon>Liliopsida</taxon>
        <taxon>Zingiberales</taxon>
        <taxon>Musaceae</taxon>
        <taxon>Ensete</taxon>
    </lineage>
</organism>
<dbReference type="AlphaFoldDB" id="A0AAV8PHN4"/>
<dbReference type="Pfam" id="PF19160">
    <property type="entry name" value="SPARK"/>
    <property type="match status" value="1"/>
</dbReference>
<dbReference type="Pfam" id="PF26584">
    <property type="entry name" value="At1g61900"/>
    <property type="match status" value="1"/>
</dbReference>
<evidence type="ECO:0000259" key="1">
    <source>
        <dbReference type="Pfam" id="PF19160"/>
    </source>
</evidence>
<sequence length="576" mass="62366">MIRLCSWWRQAESCTPGVRPSCRSLNLLLPVARHVGDTSAGASGRWAICLATDGQSREACWWRTTSRESFPSLERIPRMDGEGRRRISDPESNTHIPIREKAVSAGPYLDILFVDMGHHIGKIIGRFLIFAIWFWGSQLVVSQKTEFEPKPNVPDKFVLSDPPIGLFDPIEISPAVVPRNSYPVEPLSPMYPSFPSTYEPVLTGRCPVNFSSLSDIIDKTASDCSAPLAALVGNVICCPQVNSLMHIFQGVYSSESDMLVLQQATANYCFSDLINILASRGANSRIPTLCPVKSSNLTGGSCPVNDLVTFEKIVNTSKLLDSCSTVDPLKECCRPICQPAIVEAAFQISLRRASMLDSSRTPGSTAGITVVNDCKGVVYAWLSRKLSSEAANTGYRILSGCKVNKVCPLEFKEPSSVIKACHGMAPSSLSCCSALNTYVASIQNQMLITNRQAINCATLFGSMLEKGGVTANIYELCKVDLKDFSLQSYGQQGCLLRSFPSDIIFDNVTGFSFTCDLSDNIAAPWPSSSSLSSLSLCAPEMSLPALPIPQASVSSGSCNIARTIISAVYVISSILL</sequence>
<evidence type="ECO:0000259" key="2">
    <source>
        <dbReference type="Pfam" id="PF26584"/>
    </source>
</evidence>
<evidence type="ECO:0000313" key="4">
    <source>
        <dbReference type="Proteomes" id="UP001222027"/>
    </source>
</evidence>
<feature type="domain" description="At1g61900-like C-terminal" evidence="2">
    <location>
        <begin position="405"/>
        <end position="478"/>
    </location>
</feature>
<accession>A0AAV8PHN4</accession>
<feature type="domain" description="SPARK" evidence="1">
    <location>
        <begin position="204"/>
        <end position="348"/>
    </location>
</feature>